<evidence type="ECO:0000313" key="7">
    <source>
        <dbReference type="EMBL" id="PAV30815.1"/>
    </source>
</evidence>
<dbReference type="GO" id="GO:0005829">
    <property type="term" value="C:cytosol"/>
    <property type="evidence" value="ECO:0007669"/>
    <property type="project" value="TreeGrafter"/>
</dbReference>
<evidence type="ECO:0000259" key="6">
    <source>
        <dbReference type="PROSITE" id="PS51063"/>
    </source>
</evidence>
<feature type="domain" description="HTH crp-type" evidence="6">
    <location>
        <begin position="146"/>
        <end position="220"/>
    </location>
</feature>
<dbReference type="GO" id="GO:0003700">
    <property type="term" value="F:DNA-binding transcription factor activity"/>
    <property type="evidence" value="ECO:0007669"/>
    <property type="project" value="TreeGrafter"/>
</dbReference>
<evidence type="ECO:0000313" key="8">
    <source>
        <dbReference type="Proteomes" id="UP000218887"/>
    </source>
</evidence>
<dbReference type="PROSITE" id="PS51063">
    <property type="entry name" value="HTH_CRP_2"/>
    <property type="match status" value="1"/>
</dbReference>
<dbReference type="InterPro" id="IPR036388">
    <property type="entry name" value="WH-like_DNA-bd_sf"/>
</dbReference>
<evidence type="ECO:0000256" key="1">
    <source>
        <dbReference type="ARBA" id="ARBA00023015"/>
    </source>
</evidence>
<proteinExistence type="predicted"/>
<dbReference type="Pfam" id="PF13545">
    <property type="entry name" value="HTH_Crp_2"/>
    <property type="match status" value="1"/>
</dbReference>
<dbReference type="Pfam" id="PF00027">
    <property type="entry name" value="cNMP_binding"/>
    <property type="match status" value="1"/>
</dbReference>
<evidence type="ECO:0000256" key="4">
    <source>
        <dbReference type="ARBA" id="ARBA00023163"/>
    </source>
</evidence>
<dbReference type="Gene3D" id="1.10.10.10">
    <property type="entry name" value="Winged helix-like DNA-binding domain superfamily/Winged helix DNA-binding domain"/>
    <property type="match status" value="1"/>
</dbReference>
<dbReference type="PRINTS" id="PR00034">
    <property type="entry name" value="HTHCRP"/>
</dbReference>
<dbReference type="SMART" id="SM00100">
    <property type="entry name" value="cNMP"/>
    <property type="match status" value="1"/>
</dbReference>
<reference evidence="7 8" key="1">
    <citation type="submission" date="2017-08" db="EMBL/GenBank/DDBJ databases">
        <title>Virgibacillus indicus sp. nov. and Virgibacillus profoundi sp. nov, two moderately halophilic bacteria isolated from marine sediment by using the Microfluidic Streak Plate.</title>
        <authorList>
            <person name="Xu B."/>
            <person name="Hu B."/>
            <person name="Wang J."/>
            <person name="Zhu Y."/>
            <person name="Huang L."/>
            <person name="Du W."/>
            <person name="Huang Y."/>
        </authorList>
    </citation>
    <scope>NUCLEOTIDE SEQUENCE [LARGE SCALE GENOMIC DNA]</scope>
    <source>
        <strain evidence="7 8">IO3-P3-H5</strain>
    </source>
</reference>
<keyword evidence="1" id="KW-0805">Transcription regulation</keyword>
<dbReference type="InterPro" id="IPR036390">
    <property type="entry name" value="WH_DNA-bd_sf"/>
</dbReference>
<dbReference type="CDD" id="cd00092">
    <property type="entry name" value="HTH_CRP"/>
    <property type="match status" value="1"/>
</dbReference>
<comment type="caution">
    <text evidence="7">The sequence shown here is derived from an EMBL/GenBank/DDBJ whole genome shotgun (WGS) entry which is preliminary data.</text>
</comment>
<keyword evidence="2" id="KW-0238">DNA-binding</keyword>
<dbReference type="GO" id="GO:0003677">
    <property type="term" value="F:DNA binding"/>
    <property type="evidence" value="ECO:0007669"/>
    <property type="project" value="UniProtKB-KW"/>
</dbReference>
<dbReference type="AlphaFoldDB" id="A0A2A2II76"/>
<evidence type="ECO:0000256" key="2">
    <source>
        <dbReference type="ARBA" id="ARBA00023125"/>
    </source>
</evidence>
<protein>
    <submittedName>
        <fullName evidence="7">Crp/Fnr family transcriptional regulator</fullName>
    </submittedName>
</protein>
<dbReference type="InterPro" id="IPR012318">
    <property type="entry name" value="HTH_CRP"/>
</dbReference>
<accession>A0A2A2II76</accession>
<keyword evidence="8" id="KW-1185">Reference proteome</keyword>
<dbReference type="InterPro" id="IPR000595">
    <property type="entry name" value="cNMP-bd_dom"/>
</dbReference>
<dbReference type="Gene3D" id="2.60.120.10">
    <property type="entry name" value="Jelly Rolls"/>
    <property type="match status" value="1"/>
</dbReference>
<dbReference type="CDD" id="cd00038">
    <property type="entry name" value="CAP_ED"/>
    <property type="match status" value="1"/>
</dbReference>
<evidence type="ECO:0000259" key="5">
    <source>
        <dbReference type="PROSITE" id="PS50042"/>
    </source>
</evidence>
<dbReference type="OrthoDB" id="9810708at2"/>
<dbReference type="Proteomes" id="UP000218887">
    <property type="component" value="Unassembled WGS sequence"/>
</dbReference>
<name>A0A2A2II76_9BACI</name>
<dbReference type="InterPro" id="IPR014710">
    <property type="entry name" value="RmlC-like_jellyroll"/>
</dbReference>
<dbReference type="PROSITE" id="PS50042">
    <property type="entry name" value="CNMP_BINDING_3"/>
    <property type="match status" value="1"/>
</dbReference>
<keyword evidence="3" id="KW-0010">Activator</keyword>
<dbReference type="PANTHER" id="PTHR24567:SF74">
    <property type="entry name" value="HTH-TYPE TRANSCRIPTIONAL REGULATOR ARCR"/>
    <property type="match status" value="1"/>
</dbReference>
<dbReference type="SUPFAM" id="SSF51206">
    <property type="entry name" value="cAMP-binding domain-like"/>
    <property type="match status" value="1"/>
</dbReference>
<dbReference type="SUPFAM" id="SSF46785">
    <property type="entry name" value="Winged helix' DNA-binding domain"/>
    <property type="match status" value="1"/>
</dbReference>
<organism evidence="7 8">
    <name type="scientific">Virgibacillus profundi</name>
    <dbReference type="NCBI Taxonomy" id="2024555"/>
    <lineage>
        <taxon>Bacteria</taxon>
        <taxon>Bacillati</taxon>
        <taxon>Bacillota</taxon>
        <taxon>Bacilli</taxon>
        <taxon>Bacillales</taxon>
        <taxon>Bacillaceae</taxon>
        <taxon>Virgibacillus</taxon>
    </lineage>
</organism>
<feature type="domain" description="Cyclic nucleotide-binding" evidence="5">
    <location>
        <begin position="30"/>
        <end position="118"/>
    </location>
</feature>
<dbReference type="SMART" id="SM00419">
    <property type="entry name" value="HTH_CRP"/>
    <property type="match status" value="1"/>
</dbReference>
<dbReference type="RefSeq" id="WP_095654145.1">
    <property type="nucleotide sequence ID" value="NZ_NPOA01000002.1"/>
</dbReference>
<sequence length="239" mass="27075">MQLSSIGNDQNGEAISEDFRDLLYTIGNQKKVEKDSFIFHEGMDAHEIYLIKSGIIHISKLSSDGKELSLRICTSNDIIGELTLFTDNPKYFLSSRVIKSGEVLAINKETLEKELMNNGPLAIEAMKWTSNHMRKFQSKIRDLLLNGKKGALYSTLIRFSNSFGVNQTNGILIDMPLTNQELAKFCSCTRESVNRMLGDLRKLDIIEMQPSKKILIKDLEYLKKENGCENCPIEICNIC</sequence>
<keyword evidence="4" id="KW-0804">Transcription</keyword>
<dbReference type="PANTHER" id="PTHR24567">
    <property type="entry name" value="CRP FAMILY TRANSCRIPTIONAL REGULATORY PROTEIN"/>
    <property type="match status" value="1"/>
</dbReference>
<dbReference type="InterPro" id="IPR018490">
    <property type="entry name" value="cNMP-bd_dom_sf"/>
</dbReference>
<gene>
    <name evidence="7" type="ORF">CIL05_03590</name>
</gene>
<evidence type="ECO:0000256" key="3">
    <source>
        <dbReference type="ARBA" id="ARBA00023159"/>
    </source>
</evidence>
<dbReference type="InterPro" id="IPR050397">
    <property type="entry name" value="Env_Response_Regulators"/>
</dbReference>
<dbReference type="EMBL" id="NPOA01000002">
    <property type="protein sequence ID" value="PAV30815.1"/>
    <property type="molecule type" value="Genomic_DNA"/>
</dbReference>